<keyword evidence="2" id="KW-1185">Reference proteome</keyword>
<comment type="caution">
    <text evidence="1">The sequence shown here is derived from an EMBL/GenBank/DDBJ whole genome shotgun (WGS) entry which is preliminary data.</text>
</comment>
<gene>
    <name evidence="1" type="ORF">ACFOEV_07270</name>
</gene>
<protein>
    <submittedName>
        <fullName evidence="1">YqjK family protein</fullName>
    </submittedName>
</protein>
<organism evidence="1 2">
    <name type="scientific">Litchfieldella rifensis</name>
    <dbReference type="NCBI Taxonomy" id="762643"/>
    <lineage>
        <taxon>Bacteria</taxon>
        <taxon>Pseudomonadati</taxon>
        <taxon>Pseudomonadota</taxon>
        <taxon>Gammaproteobacteria</taxon>
        <taxon>Oceanospirillales</taxon>
        <taxon>Halomonadaceae</taxon>
        <taxon>Litchfieldella</taxon>
    </lineage>
</organism>
<dbReference type="InterPro" id="IPR025612">
    <property type="entry name" value="YqjK"/>
</dbReference>
<proteinExistence type="predicted"/>
<evidence type="ECO:0000313" key="2">
    <source>
        <dbReference type="Proteomes" id="UP001595579"/>
    </source>
</evidence>
<evidence type="ECO:0000313" key="1">
    <source>
        <dbReference type="EMBL" id="MFC3283404.1"/>
    </source>
</evidence>
<dbReference type="EMBL" id="JBHRUG010000017">
    <property type="protein sequence ID" value="MFC3283404.1"/>
    <property type="molecule type" value="Genomic_DNA"/>
</dbReference>
<name>A0ABV7LLK1_9GAMM</name>
<reference evidence="2" key="1">
    <citation type="journal article" date="2019" name="Int. J. Syst. Evol. Microbiol.">
        <title>The Global Catalogue of Microorganisms (GCM) 10K type strain sequencing project: providing services to taxonomists for standard genome sequencing and annotation.</title>
        <authorList>
            <consortium name="The Broad Institute Genomics Platform"/>
            <consortium name="The Broad Institute Genome Sequencing Center for Infectious Disease"/>
            <person name="Wu L."/>
            <person name="Ma J."/>
        </authorList>
    </citation>
    <scope>NUCLEOTIDE SEQUENCE [LARGE SCALE GENOMIC DNA]</scope>
    <source>
        <strain evidence="2">CECT 7698</strain>
    </source>
</reference>
<dbReference type="Proteomes" id="UP001595579">
    <property type="component" value="Unassembled WGS sequence"/>
</dbReference>
<sequence>MNRDRAPRLSASQQRAQRKAALEIRIEQQRIDMLVASNRWREASSGIDSAWHGLMRFKVPLAAIGSIVLLSSVRHPRTLLRRGRRLATGILLLRRAQRLLLGHR</sequence>
<dbReference type="Pfam" id="PF13997">
    <property type="entry name" value="YqjK"/>
    <property type="match status" value="1"/>
</dbReference>
<dbReference type="RefSeq" id="WP_386772474.1">
    <property type="nucleotide sequence ID" value="NZ_JBHRUG010000017.1"/>
</dbReference>
<accession>A0ABV7LLK1</accession>